<reference evidence="1 2" key="1">
    <citation type="journal article" date="2019" name="Commun. Biol.">
        <title>The bagworm genome reveals a unique fibroin gene that provides high tensile strength.</title>
        <authorList>
            <person name="Kono N."/>
            <person name="Nakamura H."/>
            <person name="Ohtoshi R."/>
            <person name="Tomita M."/>
            <person name="Numata K."/>
            <person name="Arakawa K."/>
        </authorList>
    </citation>
    <scope>NUCLEOTIDE SEQUENCE [LARGE SCALE GENOMIC DNA]</scope>
</reference>
<sequence length="106" mass="11747">MESCRDATIRASPPLARYGHKRMRLSRNEDSPSILCQWPTDVVDVVKTSKTEGSREHAASPKYPTCSYSIDGYRWLMDGAHGPPFQRRCILIAAHGPVSGDNTCLA</sequence>
<dbReference type="Proteomes" id="UP000299102">
    <property type="component" value="Unassembled WGS sequence"/>
</dbReference>
<proteinExistence type="predicted"/>
<dbReference type="AlphaFoldDB" id="A0A4C1TFZ6"/>
<protein>
    <submittedName>
        <fullName evidence="1">Uncharacterized protein</fullName>
    </submittedName>
</protein>
<comment type="caution">
    <text evidence="1">The sequence shown here is derived from an EMBL/GenBank/DDBJ whole genome shotgun (WGS) entry which is preliminary data.</text>
</comment>
<evidence type="ECO:0000313" key="1">
    <source>
        <dbReference type="EMBL" id="GBP13402.1"/>
    </source>
</evidence>
<organism evidence="1 2">
    <name type="scientific">Eumeta variegata</name>
    <name type="common">Bagworm moth</name>
    <name type="synonym">Eumeta japonica</name>
    <dbReference type="NCBI Taxonomy" id="151549"/>
    <lineage>
        <taxon>Eukaryota</taxon>
        <taxon>Metazoa</taxon>
        <taxon>Ecdysozoa</taxon>
        <taxon>Arthropoda</taxon>
        <taxon>Hexapoda</taxon>
        <taxon>Insecta</taxon>
        <taxon>Pterygota</taxon>
        <taxon>Neoptera</taxon>
        <taxon>Endopterygota</taxon>
        <taxon>Lepidoptera</taxon>
        <taxon>Glossata</taxon>
        <taxon>Ditrysia</taxon>
        <taxon>Tineoidea</taxon>
        <taxon>Psychidae</taxon>
        <taxon>Oiketicinae</taxon>
        <taxon>Eumeta</taxon>
    </lineage>
</organism>
<name>A0A4C1TFZ6_EUMVA</name>
<evidence type="ECO:0000313" key="2">
    <source>
        <dbReference type="Proteomes" id="UP000299102"/>
    </source>
</evidence>
<keyword evidence="2" id="KW-1185">Reference proteome</keyword>
<accession>A0A4C1TFZ6</accession>
<gene>
    <name evidence="1" type="ORF">EVAR_4164_1</name>
</gene>
<dbReference type="EMBL" id="BGZK01000057">
    <property type="protein sequence ID" value="GBP13402.1"/>
    <property type="molecule type" value="Genomic_DNA"/>
</dbReference>